<dbReference type="AlphaFoldDB" id="A0AAW2XV48"/>
<organism evidence="2">
    <name type="scientific">Sesamum latifolium</name>
    <dbReference type="NCBI Taxonomy" id="2727402"/>
    <lineage>
        <taxon>Eukaryota</taxon>
        <taxon>Viridiplantae</taxon>
        <taxon>Streptophyta</taxon>
        <taxon>Embryophyta</taxon>
        <taxon>Tracheophyta</taxon>
        <taxon>Spermatophyta</taxon>
        <taxon>Magnoliopsida</taxon>
        <taxon>eudicotyledons</taxon>
        <taxon>Gunneridae</taxon>
        <taxon>Pentapetalae</taxon>
        <taxon>asterids</taxon>
        <taxon>lamiids</taxon>
        <taxon>Lamiales</taxon>
        <taxon>Pedaliaceae</taxon>
        <taxon>Sesamum</taxon>
    </lineage>
</organism>
<feature type="domain" description="Reverse transcriptase" evidence="1">
    <location>
        <begin position="363"/>
        <end position="601"/>
    </location>
</feature>
<evidence type="ECO:0000313" key="2">
    <source>
        <dbReference type="EMBL" id="KAL0457839.1"/>
    </source>
</evidence>
<protein>
    <submittedName>
        <fullName evidence="2">Mitochondrial protein</fullName>
    </submittedName>
</protein>
<dbReference type="SUPFAM" id="SSF56219">
    <property type="entry name" value="DNase I-like"/>
    <property type="match status" value="1"/>
</dbReference>
<dbReference type="InterPro" id="IPR036691">
    <property type="entry name" value="Endo/exonu/phosph_ase_sf"/>
</dbReference>
<dbReference type="EMBL" id="JACGWN010000002">
    <property type="protein sequence ID" value="KAL0457839.1"/>
    <property type="molecule type" value="Genomic_DNA"/>
</dbReference>
<dbReference type="InterPro" id="IPR052343">
    <property type="entry name" value="Retrotransposon-Effector_Assoc"/>
</dbReference>
<reference evidence="2" key="2">
    <citation type="journal article" date="2024" name="Plant">
        <title>Genomic evolution and insights into agronomic trait innovations of Sesamum species.</title>
        <authorList>
            <person name="Miao H."/>
            <person name="Wang L."/>
            <person name="Qu L."/>
            <person name="Liu H."/>
            <person name="Sun Y."/>
            <person name="Le M."/>
            <person name="Wang Q."/>
            <person name="Wei S."/>
            <person name="Zheng Y."/>
            <person name="Lin W."/>
            <person name="Duan Y."/>
            <person name="Cao H."/>
            <person name="Xiong S."/>
            <person name="Wang X."/>
            <person name="Wei L."/>
            <person name="Li C."/>
            <person name="Ma Q."/>
            <person name="Ju M."/>
            <person name="Zhao R."/>
            <person name="Li G."/>
            <person name="Mu C."/>
            <person name="Tian Q."/>
            <person name="Mei H."/>
            <person name="Zhang T."/>
            <person name="Gao T."/>
            <person name="Zhang H."/>
        </authorList>
    </citation>
    <scope>NUCLEOTIDE SEQUENCE</scope>
    <source>
        <strain evidence="2">KEN1</strain>
    </source>
</reference>
<proteinExistence type="predicted"/>
<dbReference type="InterPro" id="IPR043502">
    <property type="entry name" value="DNA/RNA_pol_sf"/>
</dbReference>
<dbReference type="Pfam" id="PF00078">
    <property type="entry name" value="RVT_1"/>
    <property type="match status" value="1"/>
</dbReference>
<dbReference type="PANTHER" id="PTHR46890:SF48">
    <property type="entry name" value="RNA-DIRECTED DNA POLYMERASE"/>
    <property type="match status" value="1"/>
</dbReference>
<sequence>MDASVRLDEDGEWWRFSGVYGEPDTNKLVKFWKLLGRLYSQSVRPWCELHDLGYQGPAFTWCNYQQEPHTVHERLDRACSNAAWSLAFPDARVHHLVSPYSDHSALHIELRPSVQWTKPKGRKRFHFEAAWLQEPDCEDMVSRSWNFPVVALGRNCLPGKIAAVETQLSAWGRMVGRATKLRIKQLEDSLVSLKVTAATADSKAREARAREELTKLITQEEVYWKQRSKDHWLKEGDRNSRFFHAKANRRFQVNSIRKLQREDGSWAVTMDEVQQCIVGYFETVFRSSRPLSDDILHGTEHIPIVVDPSMTEDLQRPFTEDEVTRALFHMSPLKSPGSDGLAPLFFQRFWHVVKIDVIACVLNFLNNRIMHVGFNDTNIVLIPKCKQPQSLSHYRPISLCNVVYKIASKTIANRLKPWLDNIISPSQSAFVPGRLITDNVLLAFETNHFLHTHSNGKKHFMNLKLDISKAYDRVEWSFLRRVMGKLGFPCSFIELVMICVTSVSYSFVLSGSQFGSLSPGRGLRQGDPLSLYLFLLCTESLSSLFRVAEERGTVPRVAVCRGAPRISHLLFADDTMVFCPASLSTVQHVRRVLDTYKLASG</sequence>
<dbReference type="PANTHER" id="PTHR46890">
    <property type="entry name" value="NON-LTR RETROLELEMENT REVERSE TRANSCRIPTASE-LIKE PROTEIN-RELATED"/>
    <property type="match status" value="1"/>
</dbReference>
<dbReference type="PROSITE" id="PS50878">
    <property type="entry name" value="RT_POL"/>
    <property type="match status" value="1"/>
</dbReference>
<evidence type="ECO:0000259" key="1">
    <source>
        <dbReference type="PROSITE" id="PS50878"/>
    </source>
</evidence>
<accession>A0AAW2XV48</accession>
<dbReference type="SUPFAM" id="SSF56672">
    <property type="entry name" value="DNA/RNA polymerases"/>
    <property type="match status" value="1"/>
</dbReference>
<gene>
    <name evidence="2" type="ORF">Slati_0411100</name>
</gene>
<reference evidence="2" key="1">
    <citation type="submission" date="2020-06" db="EMBL/GenBank/DDBJ databases">
        <authorList>
            <person name="Li T."/>
            <person name="Hu X."/>
            <person name="Zhang T."/>
            <person name="Song X."/>
            <person name="Zhang H."/>
            <person name="Dai N."/>
            <person name="Sheng W."/>
            <person name="Hou X."/>
            <person name="Wei L."/>
        </authorList>
    </citation>
    <scope>NUCLEOTIDE SEQUENCE</scope>
    <source>
        <strain evidence="2">KEN1</strain>
        <tissue evidence="2">Leaf</tissue>
    </source>
</reference>
<name>A0AAW2XV48_9LAMI</name>
<dbReference type="InterPro" id="IPR000477">
    <property type="entry name" value="RT_dom"/>
</dbReference>
<comment type="caution">
    <text evidence="2">The sequence shown here is derived from an EMBL/GenBank/DDBJ whole genome shotgun (WGS) entry which is preliminary data.</text>
</comment>
<dbReference type="CDD" id="cd01650">
    <property type="entry name" value="RT_nLTR_like"/>
    <property type="match status" value="1"/>
</dbReference>